<protein>
    <submittedName>
        <fullName evidence="8">Uncharacterized protein LOC108737333</fullName>
    </submittedName>
</protein>
<dbReference type="PANTHER" id="PTHR14315:SF17">
    <property type="entry name" value="MIP21584P"/>
    <property type="match status" value="1"/>
</dbReference>
<evidence type="ECO:0000256" key="1">
    <source>
        <dbReference type="ARBA" id="ARBA00004123"/>
    </source>
</evidence>
<accession>A0A1W4WNZ6</accession>
<evidence type="ECO:0000256" key="3">
    <source>
        <dbReference type="ARBA" id="ARBA00009488"/>
    </source>
</evidence>
<feature type="region of interest" description="Disordered" evidence="6">
    <location>
        <begin position="131"/>
        <end position="161"/>
    </location>
</feature>
<dbReference type="RefSeq" id="XP_018325646.1">
    <property type="nucleotide sequence ID" value="XM_018470144.2"/>
</dbReference>
<dbReference type="InterPro" id="IPR009786">
    <property type="entry name" value="Spot_14"/>
</dbReference>
<evidence type="ECO:0000256" key="5">
    <source>
        <dbReference type="ARBA" id="ARBA00023242"/>
    </source>
</evidence>
<evidence type="ECO:0000256" key="6">
    <source>
        <dbReference type="SAM" id="MobiDB-lite"/>
    </source>
</evidence>
<dbReference type="Pfam" id="PF07084">
    <property type="entry name" value="Spot_14"/>
    <property type="match status" value="1"/>
</dbReference>
<dbReference type="GO" id="GO:0046890">
    <property type="term" value="P:regulation of lipid biosynthetic process"/>
    <property type="evidence" value="ECO:0007669"/>
    <property type="project" value="TreeGrafter"/>
</dbReference>
<evidence type="ECO:0000256" key="4">
    <source>
        <dbReference type="ARBA" id="ARBA00022490"/>
    </source>
</evidence>
<dbReference type="Gene3D" id="6.10.140.1610">
    <property type="match status" value="1"/>
</dbReference>
<evidence type="ECO:0000256" key="2">
    <source>
        <dbReference type="ARBA" id="ARBA00004496"/>
    </source>
</evidence>
<feature type="compositionally biased region" description="Low complexity" evidence="6">
    <location>
        <begin position="141"/>
        <end position="157"/>
    </location>
</feature>
<dbReference type="GO" id="GO:0005634">
    <property type="term" value="C:nucleus"/>
    <property type="evidence" value="ECO:0007669"/>
    <property type="project" value="UniProtKB-SubCell"/>
</dbReference>
<dbReference type="OrthoDB" id="5951908at2759"/>
<reference evidence="8" key="1">
    <citation type="submission" date="2025-08" db="UniProtKB">
        <authorList>
            <consortium name="RefSeq"/>
        </authorList>
    </citation>
    <scope>IDENTIFICATION</scope>
    <source>
        <tissue evidence="8">Entire body</tissue>
    </source>
</reference>
<gene>
    <name evidence="8" type="primary">LOC108737333</name>
</gene>
<evidence type="ECO:0000313" key="7">
    <source>
        <dbReference type="Proteomes" id="UP000192223"/>
    </source>
</evidence>
<dbReference type="AlphaFoldDB" id="A0A1W4WNZ6"/>
<dbReference type="STRING" id="224129.A0A1W4WNZ6"/>
<dbReference type="InParanoid" id="A0A1W4WNZ6"/>
<keyword evidence="4" id="KW-0963">Cytoplasm</keyword>
<keyword evidence="5" id="KW-0539">Nucleus</keyword>
<comment type="similarity">
    <text evidence="3">Belongs to the SPOT14 family.</text>
</comment>
<dbReference type="KEGG" id="apln:108737333"/>
<dbReference type="PANTHER" id="PTHR14315">
    <property type="entry name" value="SPOT14 FAMILY MEMBER"/>
    <property type="match status" value="1"/>
</dbReference>
<dbReference type="InterPro" id="IPR053719">
    <property type="entry name" value="Lipogen_MT_Stabilize_sf"/>
</dbReference>
<sequence length="220" mass="24718">MNTYDNRDMEDMRTYLRRFNRHDNVEFSQQSILSAIGELVKAINLMDETILVPCRLMDLKVGDEQDPTSKNQNSKSKTTTQELLHSADLIDVYNMLNSIKVDLLWGQNMEEKTTSAKQGFNNYCVISNNSQNAKGHARRPSTASVASTNSSSSLSSDSELDIGIENDSGIEEPLQVQDKTAALAQSFRNHLKGLTHCLRQLTEASEYLTSRYQHDIGNPL</sequence>
<keyword evidence="7" id="KW-1185">Reference proteome</keyword>
<dbReference type="FunCoup" id="A0A1W4WNZ6">
    <property type="interactions" value="300"/>
</dbReference>
<dbReference type="GeneID" id="108737333"/>
<comment type="subcellular location">
    <subcellularLocation>
        <location evidence="2">Cytoplasm</location>
    </subcellularLocation>
    <subcellularLocation>
        <location evidence="1">Nucleus</location>
    </subcellularLocation>
</comment>
<name>A0A1W4WNZ6_AGRPL</name>
<dbReference type="GO" id="GO:0005829">
    <property type="term" value="C:cytosol"/>
    <property type="evidence" value="ECO:0007669"/>
    <property type="project" value="TreeGrafter"/>
</dbReference>
<organism evidence="7 8">
    <name type="scientific">Agrilus planipennis</name>
    <name type="common">Emerald ash borer</name>
    <name type="synonym">Agrilus marcopoli</name>
    <dbReference type="NCBI Taxonomy" id="224129"/>
    <lineage>
        <taxon>Eukaryota</taxon>
        <taxon>Metazoa</taxon>
        <taxon>Ecdysozoa</taxon>
        <taxon>Arthropoda</taxon>
        <taxon>Hexapoda</taxon>
        <taxon>Insecta</taxon>
        <taxon>Pterygota</taxon>
        <taxon>Neoptera</taxon>
        <taxon>Endopterygota</taxon>
        <taxon>Coleoptera</taxon>
        <taxon>Polyphaga</taxon>
        <taxon>Elateriformia</taxon>
        <taxon>Buprestoidea</taxon>
        <taxon>Buprestidae</taxon>
        <taxon>Agrilinae</taxon>
        <taxon>Agrilus</taxon>
    </lineage>
</organism>
<dbReference type="Proteomes" id="UP000192223">
    <property type="component" value="Unplaced"/>
</dbReference>
<evidence type="ECO:0000313" key="8">
    <source>
        <dbReference type="RefSeq" id="XP_018325646.1"/>
    </source>
</evidence>
<proteinExistence type="inferred from homology"/>